<accession>W8KS02</accession>
<dbReference type="HOGENOM" id="CLU_029608_4_1_6"/>
<organism evidence="2 3">
    <name type="scientific">Ectothiorhodospira haloalkaliphila</name>
    <dbReference type="NCBI Taxonomy" id="421628"/>
    <lineage>
        <taxon>Bacteria</taxon>
        <taxon>Pseudomonadati</taxon>
        <taxon>Pseudomonadota</taxon>
        <taxon>Gammaproteobacteria</taxon>
        <taxon>Chromatiales</taxon>
        <taxon>Ectothiorhodospiraceae</taxon>
        <taxon>Ectothiorhodospira</taxon>
    </lineage>
</organism>
<keyword evidence="3" id="KW-1185">Reference proteome</keyword>
<proteinExistence type="predicted"/>
<gene>
    <name evidence="2" type="ORF">M911_12190</name>
</gene>
<name>W8KS02_9GAMM</name>
<dbReference type="PANTHER" id="PTHR33498">
    <property type="entry name" value="TRANSPOSASE FOR INSERTION SEQUENCE ELEMENT IS1557"/>
    <property type="match status" value="1"/>
</dbReference>
<dbReference type="InterPro" id="IPR047951">
    <property type="entry name" value="Transpos_ISL3"/>
</dbReference>
<dbReference type="Pfam" id="PF01610">
    <property type="entry name" value="DDE_Tnp_ISL3"/>
    <property type="match status" value="1"/>
</dbReference>
<feature type="domain" description="Transposase IS204/IS1001/IS1096/IS1165 DDE" evidence="1">
    <location>
        <begin position="3"/>
        <end position="77"/>
    </location>
</feature>
<evidence type="ECO:0000313" key="2">
    <source>
        <dbReference type="EMBL" id="AHK79787.1"/>
    </source>
</evidence>
<reference evidence="2 3" key="1">
    <citation type="journal article" date="2014" name="J Genomics">
        <title>Draft Genome Sequence of the Extremely Halophilic Phototrophic Purple Sulfur Bacterium Halorhodospira halochloris.</title>
        <authorList>
            <person name="Singh K.S."/>
            <person name="Kirksey J."/>
            <person name="Hoff W.D."/>
            <person name="Deole R."/>
        </authorList>
    </citation>
    <scope>NUCLEOTIDE SEQUENCE [LARGE SCALE GENOMIC DNA]</scope>
    <source>
        <strain evidence="2 3">A</strain>
    </source>
</reference>
<protein>
    <recommendedName>
        <fullName evidence="1">Transposase IS204/IS1001/IS1096/IS1165 DDE domain-containing protein</fullName>
    </recommendedName>
</protein>
<reference evidence="3" key="2">
    <citation type="submission" date="2014-02" db="EMBL/GenBank/DDBJ databases">
        <title>Draft Genome Sequence of extremely halophilic bacteria Halorhodospira halochloris.</title>
        <authorList>
            <person name="Singh K.S."/>
        </authorList>
    </citation>
    <scope>NUCLEOTIDE SEQUENCE [LARGE SCALE GENOMIC DNA]</scope>
    <source>
        <strain evidence="3">A</strain>
    </source>
</reference>
<dbReference type="PANTHER" id="PTHR33498:SF1">
    <property type="entry name" value="TRANSPOSASE FOR INSERTION SEQUENCE ELEMENT IS1557"/>
    <property type="match status" value="1"/>
</dbReference>
<evidence type="ECO:0000313" key="3">
    <source>
        <dbReference type="Proteomes" id="UP000019442"/>
    </source>
</evidence>
<dbReference type="KEGG" id="hhc:M911_12190"/>
<dbReference type="Proteomes" id="UP000019442">
    <property type="component" value="Chromosome"/>
</dbReference>
<sequence length="91" mass="10813">MSEVKQGLYAFYRRVEASPLKEFHRAIQTLKNWQTEILNSFAFGLNNGFIEGLNNQTKVIKRNAFGFRRYDRLRNRILLHHQFKHQTFGVG</sequence>
<evidence type="ECO:0000259" key="1">
    <source>
        <dbReference type="Pfam" id="PF01610"/>
    </source>
</evidence>
<dbReference type="AlphaFoldDB" id="W8KS02"/>
<dbReference type="EMBL" id="CP007268">
    <property type="protein sequence ID" value="AHK79787.1"/>
    <property type="molecule type" value="Genomic_DNA"/>
</dbReference>
<dbReference type="InterPro" id="IPR002560">
    <property type="entry name" value="Transposase_DDE"/>
</dbReference>